<sequence>MKLSRLKSLTNASWSIGSIINQNGKKQFCVSNVMSRKELEAVLETTGDN</sequence>
<gene>
    <name evidence="1" type="ORF">BCB44BAC_01595</name>
</gene>
<accession>A0AAX2CFD9</accession>
<evidence type="ECO:0000313" key="1">
    <source>
        <dbReference type="EMBL" id="SCL89736.1"/>
    </source>
</evidence>
<protein>
    <submittedName>
        <fullName evidence="1">Uncharacterized protein</fullName>
    </submittedName>
</protein>
<comment type="caution">
    <text evidence="1">The sequence shown here is derived from an EMBL/GenBank/DDBJ whole genome shotgun (WGS) entry which is preliminary data.</text>
</comment>
<dbReference type="AlphaFoldDB" id="A0AAX2CFD9"/>
<dbReference type="Proteomes" id="UP000242164">
    <property type="component" value="Unassembled WGS sequence"/>
</dbReference>
<name>A0AAX2CFD9_9BACI</name>
<proteinExistence type="predicted"/>
<reference evidence="1 2" key="1">
    <citation type="submission" date="2016-08" db="EMBL/GenBank/DDBJ databases">
        <authorList>
            <person name="Loux V."/>
            <person name="Rue O."/>
        </authorList>
    </citation>
    <scope>NUCLEOTIDE SEQUENCE [LARGE SCALE GENOMIC DNA]</scope>
    <source>
        <strain evidence="1 2">AFSSA_08CEB44bac</strain>
    </source>
</reference>
<evidence type="ECO:0000313" key="2">
    <source>
        <dbReference type="Proteomes" id="UP000242164"/>
    </source>
</evidence>
<organism evidence="1 2">
    <name type="scientific">Bacillus cytotoxicus</name>
    <dbReference type="NCBI Taxonomy" id="580165"/>
    <lineage>
        <taxon>Bacteria</taxon>
        <taxon>Bacillati</taxon>
        <taxon>Bacillota</taxon>
        <taxon>Bacilli</taxon>
        <taxon>Bacillales</taxon>
        <taxon>Bacillaceae</taxon>
        <taxon>Bacillus</taxon>
        <taxon>Bacillus cereus group</taxon>
    </lineage>
</organism>
<dbReference type="EMBL" id="FMIK01000022">
    <property type="protein sequence ID" value="SCL89736.1"/>
    <property type="molecule type" value="Genomic_DNA"/>
</dbReference>